<protein>
    <recommendedName>
        <fullName evidence="16">Protein kinase domain-containing protein</fullName>
    </recommendedName>
</protein>
<dbReference type="InParanoid" id="A0A2P6P032"/>
<dbReference type="InterPro" id="IPR032675">
    <property type="entry name" value="LRR_dom_sf"/>
</dbReference>
<dbReference type="PROSITE" id="PS00107">
    <property type="entry name" value="PROTEIN_KINASE_ATP"/>
    <property type="match status" value="2"/>
</dbReference>
<name>A0A2P6P032_9EUKA</name>
<feature type="binding site" evidence="13">
    <location>
        <position position="1847"/>
    </location>
    <ligand>
        <name>ATP</name>
        <dbReference type="ChEBI" id="CHEBI:30616"/>
    </ligand>
</feature>
<feature type="transmembrane region" description="Helical" evidence="15">
    <location>
        <begin position="2202"/>
        <end position="2220"/>
    </location>
</feature>
<keyword evidence="3" id="KW-0433">Leucine-rich repeat</keyword>
<feature type="domain" description="Protein kinase" evidence="16">
    <location>
        <begin position="1820"/>
        <end position="2092"/>
    </location>
</feature>
<dbReference type="SMART" id="SM00369">
    <property type="entry name" value="LRR_TYP"/>
    <property type="match status" value="9"/>
</dbReference>
<evidence type="ECO:0000256" key="10">
    <source>
        <dbReference type="ARBA" id="ARBA00023170"/>
    </source>
</evidence>
<dbReference type="GO" id="GO:0004674">
    <property type="term" value="F:protein serine/threonine kinase activity"/>
    <property type="evidence" value="ECO:0007669"/>
    <property type="project" value="UniProtKB-EC"/>
</dbReference>
<evidence type="ECO:0000256" key="6">
    <source>
        <dbReference type="ARBA" id="ARBA00022737"/>
    </source>
</evidence>
<dbReference type="SUPFAM" id="SSF56112">
    <property type="entry name" value="Protein kinase-like (PK-like)"/>
    <property type="match status" value="2"/>
</dbReference>
<evidence type="ECO:0000256" key="14">
    <source>
        <dbReference type="SAM" id="MobiDB-lite"/>
    </source>
</evidence>
<comment type="subcellular location">
    <subcellularLocation>
        <location evidence="1">Membrane</location>
        <topology evidence="1">Single-pass membrane protein</topology>
    </subcellularLocation>
</comment>
<dbReference type="GO" id="GO:0004713">
    <property type="term" value="F:protein tyrosine kinase activity"/>
    <property type="evidence" value="ECO:0007669"/>
    <property type="project" value="InterPro"/>
</dbReference>
<dbReference type="Pfam" id="PF07714">
    <property type="entry name" value="PK_Tyr_Ser-Thr"/>
    <property type="match status" value="2"/>
</dbReference>
<dbReference type="PANTHER" id="PTHR27000:SF642">
    <property type="entry name" value="INACTIVE LEUCINE-RICH REPEAT RECEPTOR KINASE XIAO-RELATED"/>
    <property type="match status" value="1"/>
</dbReference>
<dbReference type="InterPro" id="IPR001245">
    <property type="entry name" value="Ser-Thr/Tyr_kinase_cat_dom"/>
</dbReference>
<feature type="compositionally biased region" description="Basic and acidic residues" evidence="14">
    <location>
        <begin position="131"/>
        <end position="143"/>
    </location>
</feature>
<evidence type="ECO:0000313" key="18">
    <source>
        <dbReference type="Proteomes" id="UP000241769"/>
    </source>
</evidence>
<feature type="compositionally biased region" description="Basic and acidic residues" evidence="14">
    <location>
        <begin position="1"/>
        <end position="22"/>
    </location>
</feature>
<dbReference type="Gene3D" id="3.20.20.80">
    <property type="entry name" value="Glycosidases"/>
    <property type="match status" value="4"/>
</dbReference>
<dbReference type="FunFam" id="3.80.10.10:FF:000095">
    <property type="entry name" value="LRR receptor-like serine/threonine-protein kinase GSO1"/>
    <property type="match status" value="3"/>
</dbReference>
<dbReference type="GO" id="GO:0009653">
    <property type="term" value="P:anatomical structure morphogenesis"/>
    <property type="evidence" value="ECO:0007669"/>
    <property type="project" value="UniProtKB-ARBA"/>
</dbReference>
<keyword evidence="18" id="KW-1185">Reference proteome</keyword>
<dbReference type="InterPro" id="IPR017441">
    <property type="entry name" value="Protein_kinase_ATP_BS"/>
</dbReference>
<dbReference type="Pfam" id="PF00560">
    <property type="entry name" value="LRR_1"/>
    <property type="match status" value="2"/>
</dbReference>
<keyword evidence="8 15" id="KW-1133">Transmembrane helix</keyword>
<feature type="transmembrane region" description="Helical" evidence="15">
    <location>
        <begin position="3976"/>
        <end position="3999"/>
    </location>
</feature>
<dbReference type="GO" id="GO:0000272">
    <property type="term" value="P:polysaccharide catabolic process"/>
    <property type="evidence" value="ECO:0007669"/>
    <property type="project" value="InterPro"/>
</dbReference>
<evidence type="ECO:0000256" key="13">
    <source>
        <dbReference type="PROSITE-ProRule" id="PRU10141"/>
    </source>
</evidence>
<dbReference type="PROSITE" id="PS50011">
    <property type="entry name" value="PROTEIN_KINASE_DOM"/>
    <property type="match status" value="2"/>
</dbReference>
<evidence type="ECO:0000256" key="12">
    <source>
        <dbReference type="ARBA" id="ARBA00023295"/>
    </source>
</evidence>
<dbReference type="InterPro" id="IPR020635">
    <property type="entry name" value="Tyr_kinase_cat_dom"/>
</dbReference>
<dbReference type="PRINTS" id="PR00109">
    <property type="entry name" value="TYRKINASE"/>
</dbReference>
<evidence type="ECO:0000256" key="2">
    <source>
        <dbReference type="ARBA" id="ARBA00005641"/>
    </source>
</evidence>
<dbReference type="CDD" id="cd00192">
    <property type="entry name" value="PTKc"/>
    <property type="match status" value="1"/>
</dbReference>
<dbReference type="GO" id="GO:0005524">
    <property type="term" value="F:ATP binding"/>
    <property type="evidence" value="ECO:0007669"/>
    <property type="project" value="UniProtKB-UniRule"/>
</dbReference>
<keyword evidence="10" id="KW-0675">Receptor</keyword>
<dbReference type="InterPro" id="IPR003591">
    <property type="entry name" value="Leu-rich_rpt_typical-subtyp"/>
</dbReference>
<feature type="transmembrane region" description="Helical" evidence="15">
    <location>
        <begin position="187"/>
        <end position="205"/>
    </location>
</feature>
<keyword evidence="13" id="KW-0067">ATP-binding</keyword>
<dbReference type="SUPFAM" id="SSF52058">
    <property type="entry name" value="L domain-like"/>
    <property type="match status" value="6"/>
</dbReference>
<dbReference type="PANTHER" id="PTHR27000">
    <property type="entry name" value="LEUCINE-RICH REPEAT RECEPTOR-LIKE PROTEIN KINASE FAMILY PROTEIN-RELATED"/>
    <property type="match status" value="1"/>
</dbReference>
<feature type="region of interest" description="Disordered" evidence="14">
    <location>
        <begin position="118"/>
        <end position="143"/>
    </location>
</feature>
<keyword evidence="7" id="KW-0378">Hydrolase</keyword>
<dbReference type="SMART" id="SM00219">
    <property type="entry name" value="TyrKc"/>
    <property type="match status" value="2"/>
</dbReference>
<dbReference type="SUPFAM" id="SSF51445">
    <property type="entry name" value="(Trans)glycosidases"/>
    <property type="match status" value="4"/>
</dbReference>
<evidence type="ECO:0000256" key="9">
    <source>
        <dbReference type="ARBA" id="ARBA00023136"/>
    </source>
</evidence>
<dbReference type="FunFam" id="3.80.10.10:FF:000400">
    <property type="entry name" value="Nuclear pore complex protein NUP107"/>
    <property type="match status" value="1"/>
</dbReference>
<keyword evidence="12" id="KW-0326">Glycosidase</keyword>
<dbReference type="Gene3D" id="3.80.10.10">
    <property type="entry name" value="Ribonuclease Inhibitor"/>
    <property type="match status" value="10"/>
</dbReference>
<evidence type="ECO:0000259" key="16">
    <source>
        <dbReference type="PROSITE" id="PS50011"/>
    </source>
</evidence>
<comment type="similarity">
    <text evidence="2">Belongs to the glycosyl hydrolase 5 (cellulase A) family.</text>
</comment>
<feature type="binding site" evidence="13">
    <location>
        <position position="4060"/>
    </location>
    <ligand>
        <name>ATP</name>
        <dbReference type="ChEBI" id="CHEBI:30616"/>
    </ligand>
</feature>
<keyword evidence="13" id="KW-0547">Nucleotide-binding</keyword>
<reference evidence="17 18" key="1">
    <citation type="journal article" date="2018" name="Genome Biol. Evol.">
        <title>Multiple Roots of Fruiting Body Formation in Amoebozoa.</title>
        <authorList>
            <person name="Hillmann F."/>
            <person name="Forbes G."/>
            <person name="Novohradska S."/>
            <person name="Ferling I."/>
            <person name="Riege K."/>
            <person name="Groth M."/>
            <person name="Westermann M."/>
            <person name="Marz M."/>
            <person name="Spaller T."/>
            <person name="Winckler T."/>
            <person name="Schaap P."/>
            <person name="Glockner G."/>
        </authorList>
    </citation>
    <scope>NUCLEOTIDE SEQUENCE [LARGE SCALE GENOMIC DNA]</scope>
    <source>
        <strain evidence="17 18">Jena</strain>
    </source>
</reference>
<evidence type="ECO:0000256" key="15">
    <source>
        <dbReference type="SAM" id="Phobius"/>
    </source>
</evidence>
<dbReference type="Proteomes" id="UP000241769">
    <property type="component" value="Unassembled WGS sequence"/>
</dbReference>
<evidence type="ECO:0000256" key="8">
    <source>
        <dbReference type="ARBA" id="ARBA00022989"/>
    </source>
</evidence>
<dbReference type="CDD" id="cd13999">
    <property type="entry name" value="STKc_MAP3K-like"/>
    <property type="match status" value="1"/>
</dbReference>
<keyword evidence="4 15" id="KW-0812">Transmembrane</keyword>
<dbReference type="InterPro" id="IPR001547">
    <property type="entry name" value="Glyco_hydro_5"/>
</dbReference>
<organism evidence="17 18">
    <name type="scientific">Planoprotostelium fungivorum</name>
    <dbReference type="NCBI Taxonomy" id="1890364"/>
    <lineage>
        <taxon>Eukaryota</taxon>
        <taxon>Amoebozoa</taxon>
        <taxon>Evosea</taxon>
        <taxon>Variosea</taxon>
        <taxon>Cavosteliida</taxon>
        <taxon>Cavosteliaceae</taxon>
        <taxon>Planoprotostelium</taxon>
    </lineage>
</organism>
<gene>
    <name evidence="17" type="ORF">PROFUN_00821</name>
</gene>
<dbReference type="Pfam" id="PF00150">
    <property type="entry name" value="Cellulase"/>
    <property type="match status" value="2"/>
</dbReference>
<sequence>MERKKENKVKIEGRRLESEHPTDLSLTSAQSNEDSDDEYSVRLSSKDFFLLPDHQNAKDITEMLLDASTTTVIGHVSANDLFSNQNDCSSLTPAAKPGQICRSCYERGTMCIRQRLAMSRQTSEAPQRKKIKEEGPTGKISPSEHEYMLTVDSPLTFEQLCQSLSYSGSFLNRSGQFQRRGVQINRMGSILCLVLLLSLIGAAIASTGRDAACLSDRLMDVKAGKTPVRGVNLGSWLVVDYRTVPQLWDDNGCNHTIYPEQQGLERCLGSRASVVLEGHWSSFITEVDFEKMSVQGVNSVQLPIGWWQIYESDRVKENPLVQIDHVPGALYYLEKAFQWAESNGIAITLELGALKAVEKSQIKASFNLFTSLYVSSKGFVEVLLEEDPTFEYPLYDGHSNSWHPHENPLLLSCEAEKSHLTPIMNFVPHINLTDIPPEPLCIHDRLKSVRNGSIPLRGASLHGWLLLESFFTSYLWKDNNCDSSLNPGTWLFQKNCFGDDPSGEKAAKVFRQHWDTFVTEKDFEKMFRLGLNSVKLPIPWWSIYDDIGGAVNNGPYVDPNRFVLGSLEYIDNAFRWAEKWGIGILLDFHAAPASQNGKEGSAPPGVDQNYWAQWPNNVARGVDAVTRYVARYSGSIAFLGMSVVDAPDNSYLGSYQQAAESNRPGYFNTTYYIIKKACPDCIVIYNFPPNVDRDNQPWKDIVHQNNYHFGQHTYFCWNDGSDQHILGDIKNNVANNILNTRKYWGRNVIIDEFSGCSKYQNRTRDYLRAQLDAYKAAGVGWFFWIWSYNDQDEWSMQTAVDKGYILPSDMQTITCPISNISAERPCQHCQALTDIFNNAGGISWKSMMGWYLPITSHLQYCRFRNIECDPVTNDIVGIEFVDNDLTGSIDAICSLTGLRRLNISGNVGLTGNIPVDIGRLQRLETLNLSSNSLTGTIPHSLTNITTLKYVYLSWNNFKGEIPRTFSNLLRLREIDISYNQFSGDLPDLSNLTVDVSRNDFSGDFPRLDNCTRLDTLHVEINRLDGVIPDTLCQARSLKILYFHTNQLKGSIPQCFGFSLPNLTQIMGSNNALSGATVCPSLVFVWMGQNRFTGNIPDFSACSSLTILNIPDNRFGGGTIPEWLGNLKSISEIDLGNTGLTGTIPASLGNAPNVAILALPSNNLQGTLPNIFGNWSKLNTINVQSNQLEGVVPTALFQGSQITTIKLSFNKFSGTIPVSLGSDSTNNIQTFMLSNNNFTGLFPAQPNMYALSVLDISNNSFTGNQWGWMVTLNAVQYIDLSGNQFSGVLPPLDGLKLITRFIVRNNSFTGRFPVFNTQAPLDYIDLSHNAFYGTLDSITGKPSQVQTLLLNNNNFTGVLPPQVQNLPLLQTLQLQNNELYGLLPQTISTLTRLISLKLDNNSIDGLIPSMDPLVNLEEFTAANNNIVSDITGLTRLPKLQIIDLSYNHNLNATIPEAIRNLTYLSIFRLSGCNMTGRIPNLKGLRQLSDLCLDDNDFEGDFPPHSANPIRLLLSKNRLTGPLDFLSSMTSITELRVNHNQFSGNFPDLSGKKALRVVDTSYNQLTGNAYAFEGMNNLVSVNLEGNQLSGNLPSVRGSESLETLKLSNNQFSEASQWPSIPSSIRHCDLTGNSFLCPVAWDAITQCNATCKVEDENSGQFEMRIQGSLDTFDGTNFIRILAKVANVSETRLHYVHPPRAGSVIVDVGVDAPPQGSVNEGSSARVLSFLGTPLAASSLLNNSITVLNYTNYIPTPVTSKQDKAQIGWIVGAIVGGILILSLLVLVVYLFRRKRHTKVIMPQTIDMTGINLGVAKKSLINYDELTDMIEVGSGAYGIVFKAVWRELNVAVKQIRSEHVCREQLEDFLKEVAILQGLRPHPNVVMFMGEMRQEKEKERLTETGMTIPPQPLTMITEYCEGGSLYHYLRENNLNLDHKIKLIVGIALGMLHLHKEGIVHRDLAARNILLTKFLEPKVSDFGLSRETTASENSGARTARRIGPIKWMPPEALRDLIYSHKSDVWSFGVVIWEIVTVDEPYGEMAPVEAALAIVEGRRLHIPETEETLQMLMRACWATEPEHRPNFATINRMLSPQDDFSSTHTGSMRLGGFTKSMDEDHVLTEPYHDQGYSQSQYADVIKEGKVDPQRSSPSKSSIEVWLCFTRGDPSRRTLNMRALQMCFFLRFTSNLTTRHTCQTAVERVHTNINQMAAITSLVFFLLVSIAVALTDPGDASCLSARLNDVKAGKTPVRGVNLGSWLVVEYWMVPQLWDDNGCNHTIYFGQQGLERCLGSNASLVLEGHWSSFITETDFQQMSVQGVNSVRLPIGWWQIYEDITDAPLIPHNYTTGAFKYIKSAFKWAKINGIAVTLDLHAAPGSQNGNEDSSPLNAGDMRFDQGDVYVSQAVASVYNFTRRFASHDSFLGFALLNEPASNINQTRLIEYYERAYTAIRSVRDDLIVIISPPINQDGTEATWINALASPSFTNVWLSRHYYTCKMYQDYVAAGDSDRINNILVDGQQKLNNYKQVNGKPLVVDEWSLCGISLRNSKELADAMSQVLSTATGGWNFWSWRTFGNFSQYSMLDAYSNDWFSSDFTSITPCHDNSSSLITTQTNTFPSSPPMSQFVPPSSTSEIPPQLTCTYDRLRAVRNGTVPLRGGGLHGWILVEEYFTPQLWTDNFCNSYDFPGSWLLQKCLGDRAFGVFDQHWNTFVTERDFQKMFQLGLNSVKLSVPWWSIYDTVGGAVNSGDPYVDPNTFVLGSLEHIDNAFRWAEIWGIGVLLDMHAAPGSQNGQSGSAPAQPRSNFWASYQNNIDKTLIALDLYLDRYSQNSVFLGVSMLDNPSGMDTRVLIGQSRYYKPAYNKVKAKCPECMVIYNAQNGETGTEDNWKKFLPDARDLYYGQHTYHCYDNSYGTTDDEKIANIRTKRKQQIIDVQAATKRKMIIDEWTGCGVSPERTGDVIQAQLEAYKSAQGGWFFWIWSYNFRDQWSLQRAFDNNYITTDNVTTISCPLIVNTPDPNCVHCQSLTEIYQNTSGERIRGELVENSWVTYTGHAWKSIMGWYLPITSSQQYCQFKNIICANGTNDILEMSFVDNGLSGNFPASFSKITTLKRLVITRNSDLTGGLPSDIGNLQRLQVLDLSFNSLTDSIPRSIGSLSSLTYLNLTNNQFTGKIPREMSKLSKKIRTISLSQNHFTGPLPDISSMSLLQRFHARSNSFSGDFPSLDNCTSLVEIHLEVNLLDGIVPQGTCGAVNLSGLYFHTNQLTGYLPQCLGNLNNLSIIMGSNNILEGPIPSMIDCPRLERVFLGQNHFTGGVPDFSACSRLNSFQIPDNPLGGTIPDWLGTMKNLVSLDLGNNMLEGGVPITLANITKLEMLSLPSNNLNGTLPEIFLNMPNLKTIDLQSNQLSGQLPNGLFQIGSLVVMRLSFNQFSGSIPANIGGGPSNNLATFMIDHNNFSGIFPALPNLWNCSVFVIGDNNFVGSEWRWLASVKKLQYLDLSYNMFSGTLPSLVNLKSLTGFIVRNNSFTGKFPELNPSAPIDYIDLSCNAFYGTLDSAVQYQSQVQTLLLNNNSFSGVIPPQIKNLIILQNLDVRSNDLYGLIPQTITDLTHLVSLKMDDNMLKGPIPSLDALSLLEEFTASNNDLRSDITPLTRLPRLQILDLSSNLNLNTTIPDSIQNLPYLSVLKMSRCKLYGTIPRSLLGLRQLTIINLENNRLVGTFPAIQSNPISLVLSNNRLTGSLDFLNPMTTVSNLRLRKNRFSGSIPDLSGKKALKQVDLSYNQLTGTVSDFKDMPFLNLVNLEQNQLSGELPAFTNSALLKHVSLSNNNFTEAFQWPPLPSKARSDCGVMGNPLVCPVSWDAITYCNATCYVEDGNPGKFQMRIEGDVHSFDRTNFIRILAKVANVSEARLHILNVRAGSVIVDVGLDAPAPGSINEGSSTRILNFLGTPLATSSLLNNGINVLNYTMYIPVVPSQPQDDSKLSPFLIAGLSVGGFFIVLLLVVVVYLFRRKRVTKLVMAQTIDMTDINLGVAKKSLINYDELRDMIEVGSGAYGIVFKAVWRELNVAVKQIRSEHVSREQLEDFLKEVAILQGLRPHPNVVMFMGMTIPPQPLTMITEYCEGGSLYHYLRENRVNFENKFKFIVGIALGMLHLHKEGIVHRDLAARNILLTKFLEPKVSDFGLSRETTASENSGARTARRIGPIKWMPPEALRDLIYSHKSDVWSFGVVIWEIITEEEPFDEMAPVEAAVSIVQGSRLRIPETDRTLQILMGACWETDPGDRPNFLSITKLLTPQNDEVPEQDKSTKGKKFLDDDDYVEASRYASIFADEDLDNQPLL</sequence>
<accession>A0A2P6P032</accession>
<comment type="caution">
    <text evidence="17">The sequence shown here is derived from an EMBL/GenBank/DDBJ whole genome shotgun (WGS) entry which is preliminary data.</text>
</comment>
<keyword evidence="11" id="KW-0325">Glycoprotein</keyword>
<feature type="region of interest" description="Disordered" evidence="14">
    <location>
        <begin position="1"/>
        <end position="37"/>
    </location>
</feature>
<evidence type="ECO:0000256" key="3">
    <source>
        <dbReference type="ARBA" id="ARBA00022614"/>
    </source>
</evidence>
<evidence type="ECO:0000256" key="11">
    <source>
        <dbReference type="ARBA" id="ARBA00023180"/>
    </source>
</evidence>
<dbReference type="InterPro" id="IPR011009">
    <property type="entry name" value="Kinase-like_dom_sf"/>
</dbReference>
<proteinExistence type="inferred from homology"/>
<feature type="transmembrane region" description="Helical" evidence="15">
    <location>
        <begin position="1762"/>
        <end position="1786"/>
    </location>
</feature>
<keyword evidence="9 15" id="KW-0472">Membrane</keyword>
<dbReference type="Pfam" id="PF13855">
    <property type="entry name" value="LRR_8"/>
    <property type="match status" value="4"/>
</dbReference>
<evidence type="ECO:0000256" key="1">
    <source>
        <dbReference type="ARBA" id="ARBA00004167"/>
    </source>
</evidence>
<dbReference type="GO" id="GO:0016020">
    <property type="term" value="C:membrane"/>
    <property type="evidence" value="ECO:0007669"/>
    <property type="project" value="UniProtKB-SubCell"/>
</dbReference>
<dbReference type="Pfam" id="PF23598">
    <property type="entry name" value="LRR_14"/>
    <property type="match status" value="1"/>
</dbReference>
<dbReference type="PROSITE" id="PS51450">
    <property type="entry name" value="LRR"/>
    <property type="match status" value="2"/>
</dbReference>
<dbReference type="InterPro" id="IPR055414">
    <property type="entry name" value="LRR_R13L4/SHOC2-like"/>
</dbReference>
<feature type="domain" description="Protein kinase" evidence="16">
    <location>
        <begin position="4033"/>
        <end position="4290"/>
    </location>
</feature>
<evidence type="ECO:0000256" key="4">
    <source>
        <dbReference type="ARBA" id="ARBA00022692"/>
    </source>
</evidence>
<keyword evidence="5" id="KW-0732">Signal</keyword>
<dbReference type="EMBL" id="MDYQ01000002">
    <property type="protein sequence ID" value="PRP89557.1"/>
    <property type="molecule type" value="Genomic_DNA"/>
</dbReference>
<evidence type="ECO:0000256" key="7">
    <source>
        <dbReference type="ARBA" id="ARBA00022801"/>
    </source>
</evidence>
<dbReference type="Gene3D" id="1.10.510.10">
    <property type="entry name" value="Transferase(Phosphotransferase) domain 1"/>
    <property type="match status" value="2"/>
</dbReference>
<dbReference type="InterPro" id="IPR017853">
    <property type="entry name" value="GH"/>
</dbReference>
<dbReference type="InterPro" id="IPR000719">
    <property type="entry name" value="Prot_kinase_dom"/>
</dbReference>
<keyword evidence="6" id="KW-0677">Repeat</keyword>
<evidence type="ECO:0000256" key="5">
    <source>
        <dbReference type="ARBA" id="ARBA00022729"/>
    </source>
</evidence>
<dbReference type="GO" id="GO:0004553">
    <property type="term" value="F:hydrolase activity, hydrolyzing O-glycosyl compounds"/>
    <property type="evidence" value="ECO:0007669"/>
    <property type="project" value="InterPro"/>
</dbReference>
<evidence type="ECO:0000313" key="17">
    <source>
        <dbReference type="EMBL" id="PRP89557.1"/>
    </source>
</evidence>
<dbReference type="InterPro" id="IPR008266">
    <property type="entry name" value="Tyr_kinase_AS"/>
</dbReference>
<dbReference type="InterPro" id="IPR001611">
    <property type="entry name" value="Leu-rich_rpt"/>
</dbReference>
<dbReference type="PROSITE" id="PS00109">
    <property type="entry name" value="PROTEIN_KINASE_TYR"/>
    <property type="match status" value="2"/>
</dbReference>